<name>A0A5C6W613_9BACI</name>
<dbReference type="PANTHER" id="PTHR34475">
    <property type="match status" value="1"/>
</dbReference>
<dbReference type="Proteomes" id="UP000321363">
    <property type="component" value="Unassembled WGS sequence"/>
</dbReference>
<evidence type="ECO:0000256" key="2">
    <source>
        <dbReference type="SAM" id="Phobius"/>
    </source>
</evidence>
<proteinExistence type="predicted"/>
<accession>A0A5C6W613</accession>
<evidence type="ECO:0000313" key="4">
    <source>
        <dbReference type="EMBL" id="TXC91887.1"/>
    </source>
</evidence>
<dbReference type="AlphaFoldDB" id="A0A5C6W613"/>
<dbReference type="InterPro" id="IPR025194">
    <property type="entry name" value="RodZ-like_C"/>
</dbReference>
<evidence type="ECO:0000256" key="1">
    <source>
        <dbReference type="SAM" id="MobiDB-lite"/>
    </source>
</evidence>
<reference evidence="4 5" key="1">
    <citation type="journal article" date="2005" name="Int. J. Syst. Evol. Microbiol.">
        <title>Bacillus litoralis sp. nov., isolated from a tidal flat of the Yellow Sea in Korea.</title>
        <authorList>
            <person name="Yoon J.H."/>
            <person name="Oh T.K."/>
        </authorList>
    </citation>
    <scope>NUCLEOTIDE SEQUENCE [LARGE SCALE GENOMIC DNA]</scope>
    <source>
        <strain evidence="4 5">SW-211</strain>
    </source>
</reference>
<dbReference type="InterPro" id="IPR010982">
    <property type="entry name" value="Lambda_DNA-bd_dom_sf"/>
</dbReference>
<evidence type="ECO:0000259" key="3">
    <source>
        <dbReference type="PROSITE" id="PS50943"/>
    </source>
</evidence>
<protein>
    <submittedName>
        <fullName evidence="4">Helix-turn-helix domain-containing protein</fullName>
    </submittedName>
</protein>
<dbReference type="PROSITE" id="PS50943">
    <property type="entry name" value="HTH_CROC1"/>
    <property type="match status" value="1"/>
</dbReference>
<feature type="transmembrane region" description="Helical" evidence="2">
    <location>
        <begin position="124"/>
        <end position="144"/>
    </location>
</feature>
<evidence type="ECO:0000313" key="5">
    <source>
        <dbReference type="Proteomes" id="UP000321363"/>
    </source>
</evidence>
<sequence length="312" mass="35571">MILQVFQALTFNYGVLRLSELGNRLKQAREERNISLDDLQAITKIQKRYLLGIEEGNYSMMPGKFYARAFIKQYAEAVNLNADDLFEEFKNEVPTTYKEDVPEQLSRVKTQRELPKTASKFVELLPKFGLILLILIIAVGFWIWRQNAAVNDQENENETNITEVNDSEFEKIDNVASEDETETETEITDEEPVADDEESAPPEEEKPVQTLTFKEVNGSNTVYELSGTDKFELEVIAKDRTWVGIKNGKGKTFFGEEIPKGETQANDFSAESEITVRVGNVPGTDLKINGELLKYEDTKKTPQNITIIYMKE</sequence>
<keyword evidence="2" id="KW-1133">Transmembrane helix</keyword>
<dbReference type="EMBL" id="VOQF01000003">
    <property type="protein sequence ID" value="TXC91887.1"/>
    <property type="molecule type" value="Genomic_DNA"/>
</dbReference>
<organism evidence="4 5">
    <name type="scientific">Metabacillus litoralis</name>
    <dbReference type="NCBI Taxonomy" id="152268"/>
    <lineage>
        <taxon>Bacteria</taxon>
        <taxon>Bacillati</taxon>
        <taxon>Bacillota</taxon>
        <taxon>Bacilli</taxon>
        <taxon>Bacillales</taxon>
        <taxon>Bacillaceae</taxon>
        <taxon>Metabacillus</taxon>
    </lineage>
</organism>
<gene>
    <name evidence="4" type="ORF">FS935_05765</name>
</gene>
<dbReference type="PANTHER" id="PTHR34475:SF1">
    <property type="entry name" value="CYTOSKELETON PROTEIN RODZ"/>
    <property type="match status" value="1"/>
</dbReference>
<dbReference type="Gene3D" id="1.10.260.40">
    <property type="entry name" value="lambda repressor-like DNA-binding domains"/>
    <property type="match status" value="1"/>
</dbReference>
<dbReference type="InterPro" id="IPR001387">
    <property type="entry name" value="Cro/C1-type_HTH"/>
</dbReference>
<keyword evidence="5" id="KW-1185">Reference proteome</keyword>
<keyword evidence="2" id="KW-0472">Membrane</keyword>
<dbReference type="Pfam" id="PF13464">
    <property type="entry name" value="RodZ_C"/>
    <property type="match status" value="1"/>
</dbReference>
<keyword evidence="2" id="KW-0812">Transmembrane</keyword>
<comment type="caution">
    <text evidence="4">The sequence shown here is derived from an EMBL/GenBank/DDBJ whole genome shotgun (WGS) entry which is preliminary data.</text>
</comment>
<dbReference type="SMART" id="SM00530">
    <property type="entry name" value="HTH_XRE"/>
    <property type="match status" value="1"/>
</dbReference>
<feature type="compositionally biased region" description="Acidic residues" evidence="1">
    <location>
        <begin position="176"/>
        <end position="202"/>
    </location>
</feature>
<feature type="domain" description="HTH cro/C1-type" evidence="3">
    <location>
        <begin position="25"/>
        <end position="85"/>
    </location>
</feature>
<feature type="region of interest" description="Disordered" evidence="1">
    <location>
        <begin position="174"/>
        <end position="209"/>
    </location>
</feature>
<dbReference type="SUPFAM" id="SSF47413">
    <property type="entry name" value="lambda repressor-like DNA-binding domains"/>
    <property type="match status" value="1"/>
</dbReference>
<dbReference type="GO" id="GO:0003677">
    <property type="term" value="F:DNA binding"/>
    <property type="evidence" value="ECO:0007669"/>
    <property type="project" value="InterPro"/>
</dbReference>
<dbReference type="CDD" id="cd00093">
    <property type="entry name" value="HTH_XRE"/>
    <property type="match status" value="1"/>
</dbReference>
<dbReference type="InterPro" id="IPR050400">
    <property type="entry name" value="Bact_Cytoskel_RodZ"/>
</dbReference>
<dbReference type="Pfam" id="PF13413">
    <property type="entry name" value="HTH_25"/>
    <property type="match status" value="1"/>
</dbReference>